<dbReference type="PANTHER" id="PTHR30399:SF1">
    <property type="entry name" value="UTP PYROPHOSPHATASE"/>
    <property type="match status" value="1"/>
</dbReference>
<dbReference type="RefSeq" id="WP_184241298.1">
    <property type="nucleotide sequence ID" value="NZ_JACHNA010000001.1"/>
</dbReference>
<sequence length="238" mass="25992">MPASSHSARRSAPTRRSTQLLDVDGVPIELVRSTARRKTISASWRQGRLRVLMPAGLGRGEERAWIRTMIAKAPPAASRSGAEAVGADGAGPRGQGPLPAADVSARPDAQEQAELSRRAEQLRARHLPEAPAPSAVVYSTRQRHRWGSCTPETRRIRISAQLAPMPGWVRDAVLVHELAHLIEPGHGRAFRRLVDRFPRYGEAMAFLDGVTYATGRGLQAHQVPEPDTPERSPDDAPR</sequence>
<keyword evidence="3" id="KW-0378">Hydrolase</keyword>
<dbReference type="EMBL" id="JACHNA010000001">
    <property type="protein sequence ID" value="MBB4735542.1"/>
    <property type="molecule type" value="Genomic_DNA"/>
</dbReference>
<protein>
    <submittedName>
        <fullName evidence="3">Putative metal-dependent hydrolase</fullName>
    </submittedName>
</protein>
<comment type="caution">
    <text evidence="3">The sequence shown here is derived from an EMBL/GenBank/DDBJ whole genome shotgun (WGS) entry which is preliminary data.</text>
</comment>
<dbReference type="CDD" id="cd07344">
    <property type="entry name" value="M48_yhfN_like"/>
    <property type="match status" value="1"/>
</dbReference>
<evidence type="ECO:0000259" key="2">
    <source>
        <dbReference type="Pfam" id="PF01863"/>
    </source>
</evidence>
<reference evidence="3 4" key="1">
    <citation type="submission" date="2020-08" db="EMBL/GenBank/DDBJ databases">
        <title>Sequencing the genomes of 1000 actinobacteria strains.</title>
        <authorList>
            <person name="Klenk H.-P."/>
        </authorList>
    </citation>
    <scope>NUCLEOTIDE SEQUENCE [LARGE SCALE GENOMIC DNA]</scope>
    <source>
        <strain evidence="3 4">DSM 23974</strain>
    </source>
</reference>
<evidence type="ECO:0000313" key="4">
    <source>
        <dbReference type="Proteomes" id="UP000540191"/>
    </source>
</evidence>
<evidence type="ECO:0000313" key="3">
    <source>
        <dbReference type="EMBL" id="MBB4735542.1"/>
    </source>
</evidence>
<evidence type="ECO:0000256" key="1">
    <source>
        <dbReference type="SAM" id="MobiDB-lite"/>
    </source>
</evidence>
<gene>
    <name evidence="3" type="ORF">HDA30_001050</name>
</gene>
<name>A0A7W7M3D9_9MICC</name>
<feature type="region of interest" description="Disordered" evidence="1">
    <location>
        <begin position="1"/>
        <end position="20"/>
    </location>
</feature>
<dbReference type="PANTHER" id="PTHR30399">
    <property type="entry name" value="UNCHARACTERIZED PROTEIN YGJP"/>
    <property type="match status" value="1"/>
</dbReference>
<feature type="region of interest" description="Disordered" evidence="1">
    <location>
        <begin position="218"/>
        <end position="238"/>
    </location>
</feature>
<feature type="domain" description="YgjP-like metallopeptidase" evidence="2">
    <location>
        <begin position="124"/>
        <end position="200"/>
    </location>
</feature>
<dbReference type="InterPro" id="IPR002725">
    <property type="entry name" value="YgjP-like_metallopeptidase"/>
</dbReference>
<dbReference type="GO" id="GO:0016787">
    <property type="term" value="F:hydrolase activity"/>
    <property type="evidence" value="ECO:0007669"/>
    <property type="project" value="UniProtKB-KW"/>
</dbReference>
<feature type="region of interest" description="Disordered" evidence="1">
    <location>
        <begin position="73"/>
        <end position="119"/>
    </location>
</feature>
<feature type="compositionally biased region" description="Basic and acidic residues" evidence="1">
    <location>
        <begin position="228"/>
        <end position="238"/>
    </location>
</feature>
<dbReference type="Gene3D" id="3.30.2010.10">
    <property type="entry name" value="Metalloproteases ('zincins'), catalytic domain"/>
    <property type="match status" value="1"/>
</dbReference>
<proteinExistence type="predicted"/>
<dbReference type="AlphaFoldDB" id="A0A7W7M3D9"/>
<keyword evidence="4" id="KW-1185">Reference proteome</keyword>
<dbReference type="InterPro" id="IPR053136">
    <property type="entry name" value="UTP_pyrophosphatase-like"/>
</dbReference>
<dbReference type="Proteomes" id="UP000540191">
    <property type="component" value="Unassembled WGS sequence"/>
</dbReference>
<accession>A0A7W7M3D9</accession>
<dbReference type="Pfam" id="PF01863">
    <property type="entry name" value="YgjP-like"/>
    <property type="match status" value="1"/>
</dbReference>
<organism evidence="3 4">
    <name type="scientific">Micrococcus cohnii</name>
    <dbReference type="NCBI Taxonomy" id="993416"/>
    <lineage>
        <taxon>Bacteria</taxon>
        <taxon>Bacillati</taxon>
        <taxon>Actinomycetota</taxon>
        <taxon>Actinomycetes</taxon>
        <taxon>Micrococcales</taxon>
        <taxon>Micrococcaceae</taxon>
        <taxon>Micrococcus</taxon>
    </lineage>
</organism>